<evidence type="ECO:0000313" key="1">
    <source>
        <dbReference type="EMBL" id="QXL86271.1"/>
    </source>
</evidence>
<evidence type="ECO:0000313" key="2">
    <source>
        <dbReference type="Proteomes" id="UP000693972"/>
    </source>
</evidence>
<organism evidence="1">
    <name type="scientific">Gymnodinialimonas phycosphaerae</name>
    <dbReference type="NCBI Taxonomy" id="2841589"/>
    <lineage>
        <taxon>Bacteria</taxon>
        <taxon>Pseudomonadati</taxon>
        <taxon>Pseudomonadota</taxon>
        <taxon>Alphaproteobacteria</taxon>
        <taxon>Rhodobacterales</taxon>
        <taxon>Paracoccaceae</taxon>
        <taxon>Gymnodinialimonas</taxon>
    </lineage>
</organism>
<dbReference type="RefSeq" id="WP_257893233.1">
    <property type="nucleotide sequence ID" value="NZ_JAIMBW010000001.1"/>
</dbReference>
<dbReference type="InterPro" id="IPR007709">
    <property type="entry name" value="N-FG_amidohydro"/>
</dbReference>
<name>A0A975YEG1_9RHOB</name>
<dbReference type="SUPFAM" id="SSF53187">
    <property type="entry name" value="Zn-dependent exopeptidases"/>
    <property type="match status" value="1"/>
</dbReference>
<dbReference type="Pfam" id="PF05013">
    <property type="entry name" value="FGase"/>
    <property type="match status" value="1"/>
</dbReference>
<proteinExistence type="predicted"/>
<dbReference type="AlphaFoldDB" id="A0A975YEG1"/>
<accession>A0A975YEG1</accession>
<gene>
    <name evidence="1" type="ORF">KUL25_12380</name>
</gene>
<reference evidence="1 2" key="1">
    <citation type="submission" date="2021-07" db="EMBL/GenBank/DDBJ databases">
        <title>Karlodiniumbacter phycospheric gen. nov., sp. nov., a phycosphere bacterium isolated from karlodinium veneficum.</title>
        <authorList>
            <person name="Peng Y."/>
            <person name="Jiang L."/>
            <person name="Lee J."/>
        </authorList>
    </citation>
    <scope>NUCLEOTIDE SEQUENCE</scope>
    <source>
        <strain evidence="1 2">N5</strain>
    </source>
</reference>
<keyword evidence="2" id="KW-1185">Reference proteome</keyword>
<dbReference type="Gene3D" id="3.40.630.40">
    <property type="entry name" value="Zn-dependent exopeptidases"/>
    <property type="match status" value="1"/>
</dbReference>
<dbReference type="EMBL" id="JAIMBW010000001">
    <property type="protein sequence ID" value="MBY4893559.1"/>
    <property type="molecule type" value="Genomic_DNA"/>
</dbReference>
<sequence>MTQTIPGVLSIRGTDIQTLPLVFDSPHSGTAYPEDFNHAADPLTLRHAEDTHVADLCEGATAAGAVLLEAHFPRSYVDANRAPDDMDPGQIDGIYPGALNPTVKSSLGIGLCWTRVPPAGGPMYTRRLNADEVAARVARYHHPYQSRLRTLLDESHARWGAVWHINFHSMQEFASAMSTQHKGTPRPDFVLGDRDGTACEPGLTDTVQAFLQARGYSVAVNDPYKGMELIRANGDPARGRHSMQIEVNRKLYMDEATREPNEGYQALKECFTALALHLSDHVTHQIERTAAQ</sequence>
<dbReference type="Proteomes" id="UP000693972">
    <property type="component" value="Unassembled WGS sequence"/>
</dbReference>
<protein>
    <submittedName>
        <fullName evidence="1">N-formylglutamate amidohydrolase</fullName>
    </submittedName>
</protein>
<dbReference type="EMBL" id="CP078073">
    <property type="protein sequence ID" value="QXL86271.1"/>
    <property type="molecule type" value="Genomic_DNA"/>
</dbReference>